<dbReference type="AlphaFoldDB" id="A0A7V7GNC5"/>
<gene>
    <name evidence="1" type="ORF">D9Z05_10885</name>
    <name evidence="2" type="ORF">DTX73_05755</name>
</gene>
<reference evidence="2 4" key="1">
    <citation type="submission" date="2018-07" db="EMBL/GenBank/DDBJ databases">
        <title>High quality draft genome sequencing of Enterococcus faecium exhibiting probiotic potential isolated from mucus of freshwater fish.</title>
        <authorList>
            <person name="El-Jeni R."/>
            <person name="Ghedira K."/>
            <person name="Abdelhak S."/>
            <person name="El-Bour M."/>
            <person name="Bouhaouala-Zahar B."/>
        </authorList>
    </citation>
    <scope>NUCLEOTIDE SEQUENCE [LARGE SCALE GENOMIC DNA]</scope>
    <source>
        <strain evidence="2 4">R.A73</strain>
    </source>
</reference>
<sequence>MFHVNMECLKQRKRFSKKNSNNHLLFFVILSLFSSRCQPFFSKVRYFYKLFHNEKKRATKICNAR</sequence>
<protein>
    <submittedName>
        <fullName evidence="2">Uncharacterized protein</fullName>
    </submittedName>
</protein>
<name>A0A7V7GNC5_ENTFC</name>
<reference evidence="1 3" key="2">
    <citation type="submission" date="2018-10" db="EMBL/GenBank/DDBJ databases">
        <title>Escaping from acidified nitrite in gastric host defense: Transcriptomic basis for resistance to free nitrous acid in Enterococcus faecalis.</title>
        <authorList>
            <person name="Yu Z."/>
            <person name="Shi D."/>
            <person name="Liu W."/>
            <person name="Meng F."/>
        </authorList>
    </citation>
    <scope>NUCLEOTIDE SEQUENCE [LARGE SCALE GENOMIC DNA]</scope>
    <source>
        <strain evidence="1 3">JE1</strain>
    </source>
</reference>
<accession>A0A7V7GNC5</accession>
<dbReference type="Proteomes" id="UP000448762">
    <property type="component" value="Unassembled WGS sequence"/>
</dbReference>
<evidence type="ECO:0000313" key="1">
    <source>
        <dbReference type="EMBL" id="AYM73720.1"/>
    </source>
</evidence>
<dbReference type="Proteomes" id="UP000275747">
    <property type="component" value="Chromosome"/>
</dbReference>
<evidence type="ECO:0000313" key="4">
    <source>
        <dbReference type="Proteomes" id="UP000448762"/>
    </source>
</evidence>
<evidence type="ECO:0000313" key="2">
    <source>
        <dbReference type="EMBL" id="KAA0691016.1"/>
    </source>
</evidence>
<dbReference type="EMBL" id="CP033041">
    <property type="protein sequence ID" value="AYM73720.1"/>
    <property type="molecule type" value="Genomic_DNA"/>
</dbReference>
<dbReference type="EMBL" id="QOVC01000004">
    <property type="protein sequence ID" value="KAA0691016.1"/>
    <property type="molecule type" value="Genomic_DNA"/>
</dbReference>
<evidence type="ECO:0000313" key="3">
    <source>
        <dbReference type="Proteomes" id="UP000275747"/>
    </source>
</evidence>
<organism evidence="2 4">
    <name type="scientific">Enterococcus faecium</name>
    <name type="common">Streptococcus faecium</name>
    <dbReference type="NCBI Taxonomy" id="1352"/>
    <lineage>
        <taxon>Bacteria</taxon>
        <taxon>Bacillati</taxon>
        <taxon>Bacillota</taxon>
        <taxon>Bacilli</taxon>
        <taxon>Lactobacillales</taxon>
        <taxon>Enterococcaceae</taxon>
        <taxon>Enterococcus</taxon>
    </lineage>
</organism>
<proteinExistence type="predicted"/>